<feature type="transmembrane region" description="Helical" evidence="2">
    <location>
        <begin position="105"/>
        <end position="127"/>
    </location>
</feature>
<keyword evidence="2" id="KW-0812">Transmembrane</keyword>
<dbReference type="GO" id="GO:0016020">
    <property type="term" value="C:membrane"/>
    <property type="evidence" value="ECO:0007669"/>
    <property type="project" value="TreeGrafter"/>
</dbReference>
<dbReference type="AlphaFoldDB" id="A0A3S2VCS3"/>
<evidence type="ECO:0000256" key="2">
    <source>
        <dbReference type="SAM" id="Phobius"/>
    </source>
</evidence>
<dbReference type="InterPro" id="IPR050879">
    <property type="entry name" value="Acyltransferase_3"/>
</dbReference>
<dbReference type="PANTHER" id="PTHR23028:SF53">
    <property type="entry name" value="ACYL_TRANSF_3 DOMAIN-CONTAINING PROTEIN"/>
    <property type="match status" value="1"/>
</dbReference>
<dbReference type="GO" id="GO:0009103">
    <property type="term" value="P:lipopolysaccharide biosynthetic process"/>
    <property type="evidence" value="ECO:0007669"/>
    <property type="project" value="TreeGrafter"/>
</dbReference>
<evidence type="ECO:0000313" key="5">
    <source>
        <dbReference type="Proteomes" id="UP000286997"/>
    </source>
</evidence>
<name>A0A3S2VCS3_9HYPH</name>
<feature type="transmembrane region" description="Helical" evidence="2">
    <location>
        <begin position="242"/>
        <end position="261"/>
    </location>
</feature>
<dbReference type="PANTHER" id="PTHR23028">
    <property type="entry name" value="ACETYLTRANSFERASE"/>
    <property type="match status" value="1"/>
</dbReference>
<feature type="transmembrane region" description="Helical" evidence="2">
    <location>
        <begin position="72"/>
        <end position="90"/>
    </location>
</feature>
<reference evidence="4 5" key="1">
    <citation type="submission" date="2019-01" db="EMBL/GenBank/DDBJ databases">
        <authorList>
            <person name="Chen W.-M."/>
        </authorList>
    </citation>
    <scope>NUCLEOTIDE SEQUENCE [LARGE SCALE GENOMIC DNA]</scope>
    <source>
        <strain evidence="4 5">TER-1</strain>
    </source>
</reference>
<keyword evidence="2" id="KW-1133">Transmembrane helix</keyword>
<keyword evidence="5" id="KW-1185">Reference proteome</keyword>
<keyword evidence="4" id="KW-0012">Acyltransferase</keyword>
<dbReference type="Pfam" id="PF01757">
    <property type="entry name" value="Acyl_transf_3"/>
    <property type="match status" value="1"/>
</dbReference>
<keyword evidence="4" id="KW-0808">Transferase</keyword>
<protein>
    <submittedName>
        <fullName evidence="4">Acyltransferase</fullName>
    </submittedName>
</protein>
<feature type="domain" description="Acyltransferase 3" evidence="3">
    <location>
        <begin position="69"/>
        <end position="372"/>
    </location>
</feature>
<sequence length="560" mass="58870">MRRRPSTRWPAPFTAAGNGARAAPPLHATGERNCHAGRRDRRVLTSPPAGTRPNGLQASPALPRGQIPNLQILRFVAASCVVIHHVAAYLEMLRGIPRAVPMLDGILGAFGVAIFFAISGFLMAGLLGRTAPATFLAHRVARIVPAYLAVTLLFGGLFALLKLGFSIGFFALTLAPSGPRTYPLGVEWTLVFELTFYVALFGLALAGAASRLTAVAAGWLVVLAAAWCLLPPAAVAGAQPPLHLVLVASACAPFAAGLLLPRLLARHHLHPALLLLVPPLVLASTVVPITTARWLCGLAAILAVGLAVQGRQVRDDGPMTRAALRFGDWSYVLYLAHVPVIFLVLHLAPAGWSGPALWPACIAAILAATALLGPWDLRAYRVLRRAIDAAPRRRVAGVMAAWLALFLGTAGFGSVQAVREERRLARAADLAAAFPPASWLSPDSAAAALAGRPPPASIRAAVEGLDRVTHTEARLRAFAFDSARPDRSFVLLAFCGGVPAGADLARRQRGDVAQRPGFEGVKSRRIGFRVRVPAAACPPGPPPVALLVDPDDGTILLPGS</sequence>
<feature type="transmembrane region" description="Helical" evidence="2">
    <location>
        <begin position="190"/>
        <end position="209"/>
    </location>
</feature>
<feature type="transmembrane region" description="Helical" evidence="2">
    <location>
        <begin position="147"/>
        <end position="170"/>
    </location>
</feature>
<feature type="transmembrane region" description="Helical" evidence="2">
    <location>
        <begin position="395"/>
        <end position="415"/>
    </location>
</feature>
<feature type="transmembrane region" description="Helical" evidence="2">
    <location>
        <begin position="292"/>
        <end position="310"/>
    </location>
</feature>
<dbReference type="InterPro" id="IPR002656">
    <property type="entry name" value="Acyl_transf_3_dom"/>
</dbReference>
<organism evidence="4 5">
    <name type="scientific">Methylobacterium oryzihabitans</name>
    <dbReference type="NCBI Taxonomy" id="2499852"/>
    <lineage>
        <taxon>Bacteria</taxon>
        <taxon>Pseudomonadati</taxon>
        <taxon>Pseudomonadota</taxon>
        <taxon>Alphaproteobacteria</taxon>
        <taxon>Hyphomicrobiales</taxon>
        <taxon>Methylobacteriaceae</taxon>
        <taxon>Methylobacterium</taxon>
    </lineage>
</organism>
<dbReference type="Proteomes" id="UP000286997">
    <property type="component" value="Unassembled WGS sequence"/>
</dbReference>
<evidence type="ECO:0000256" key="1">
    <source>
        <dbReference type="SAM" id="MobiDB-lite"/>
    </source>
</evidence>
<feature type="transmembrane region" description="Helical" evidence="2">
    <location>
        <begin position="356"/>
        <end position="375"/>
    </location>
</feature>
<feature type="transmembrane region" description="Helical" evidence="2">
    <location>
        <begin position="331"/>
        <end position="350"/>
    </location>
</feature>
<evidence type="ECO:0000259" key="3">
    <source>
        <dbReference type="Pfam" id="PF01757"/>
    </source>
</evidence>
<feature type="transmembrane region" description="Helical" evidence="2">
    <location>
        <begin position="216"/>
        <end position="236"/>
    </location>
</feature>
<dbReference type="OrthoDB" id="9767863at2"/>
<feature type="region of interest" description="Disordered" evidence="1">
    <location>
        <begin position="1"/>
        <end position="60"/>
    </location>
</feature>
<accession>A0A3S2VCS3</accession>
<dbReference type="GO" id="GO:0016747">
    <property type="term" value="F:acyltransferase activity, transferring groups other than amino-acyl groups"/>
    <property type="evidence" value="ECO:0007669"/>
    <property type="project" value="InterPro"/>
</dbReference>
<gene>
    <name evidence="4" type="ORF">EOE48_07355</name>
</gene>
<feature type="transmembrane region" description="Helical" evidence="2">
    <location>
        <begin position="268"/>
        <end position="286"/>
    </location>
</feature>
<evidence type="ECO:0000313" key="4">
    <source>
        <dbReference type="EMBL" id="RVU19757.1"/>
    </source>
</evidence>
<dbReference type="EMBL" id="SACP01000005">
    <property type="protein sequence ID" value="RVU19757.1"/>
    <property type="molecule type" value="Genomic_DNA"/>
</dbReference>
<proteinExistence type="predicted"/>
<comment type="caution">
    <text evidence="4">The sequence shown here is derived from an EMBL/GenBank/DDBJ whole genome shotgun (WGS) entry which is preliminary data.</text>
</comment>
<keyword evidence="2" id="KW-0472">Membrane</keyword>